<dbReference type="PANTHER" id="PTHR23523:SF2">
    <property type="entry name" value="2-NITROIMIDAZOLE TRANSPORTER"/>
    <property type="match status" value="1"/>
</dbReference>
<dbReference type="RefSeq" id="WP_141268930.1">
    <property type="nucleotide sequence ID" value="NZ_BJNW01000004.1"/>
</dbReference>
<feature type="transmembrane region" description="Helical" evidence="5">
    <location>
        <begin position="122"/>
        <end position="145"/>
    </location>
</feature>
<feature type="transmembrane region" description="Helical" evidence="5">
    <location>
        <begin position="41"/>
        <end position="60"/>
    </location>
</feature>
<dbReference type="STRING" id="1272.GCA_900014985_00466"/>
<evidence type="ECO:0000256" key="2">
    <source>
        <dbReference type="ARBA" id="ARBA00022692"/>
    </source>
</evidence>
<comment type="caution">
    <text evidence="7">The sequence shown here is derived from an EMBL/GenBank/DDBJ whole genome shotgun (WGS) entry which is preliminary data.</text>
</comment>
<sequence>MALAGVVVTAFTLRLAVSGVSPVLGRITDELHLIPGEAGVLAMMPSLGFALTGVLTTLAMRRLGLEALLVTSCGLAAVGTVARALSPDDVTFVVLTFIAMCGLGMGNVVLPPVIKKYFPHQIAALSAIYSMLLGFSTATAPLFAIPLADAAGWRVSVGSWGLFSVAALLPWLVLWLGARRSTPPAPPEQTPDLTTMPVAVVAPASTAPVKPWRSRVGWGVALMFTGTSANTFAMFLWLPRFLQDMGFTEHTAGLMLSYYAILAVPVSFAVPFLVRRFGNTVVLGLCTVVLYATGYLAVLLWPHAQVGDFPLVWVWITVFALAQASFPLSITLINARTRTTAGAGALSGFGQGLGYFAGSFGPLMFGLLFGATGSWWPSFGYLWVMLGVLSVGILMTGRHRYMEDRAAR</sequence>
<dbReference type="GO" id="GO:0005886">
    <property type="term" value="C:plasma membrane"/>
    <property type="evidence" value="ECO:0007669"/>
    <property type="project" value="UniProtKB-SubCell"/>
</dbReference>
<evidence type="ECO:0000256" key="1">
    <source>
        <dbReference type="ARBA" id="ARBA00004651"/>
    </source>
</evidence>
<feature type="transmembrane region" description="Helical" evidence="5">
    <location>
        <begin position="216"/>
        <end position="236"/>
    </location>
</feature>
<feature type="transmembrane region" description="Helical" evidence="5">
    <location>
        <begin position="281"/>
        <end position="301"/>
    </location>
</feature>
<comment type="subcellular location">
    <subcellularLocation>
        <location evidence="1">Cell membrane</location>
        <topology evidence="1">Multi-pass membrane protein</topology>
    </subcellularLocation>
</comment>
<evidence type="ECO:0000256" key="4">
    <source>
        <dbReference type="ARBA" id="ARBA00023136"/>
    </source>
</evidence>
<dbReference type="Gene3D" id="1.20.1250.20">
    <property type="entry name" value="MFS general substrate transporter like domains"/>
    <property type="match status" value="1"/>
</dbReference>
<keyword evidence="4 5" id="KW-0472">Membrane</keyword>
<feature type="domain" description="Major facilitator superfamily (MFS) profile" evidence="6">
    <location>
        <begin position="1"/>
        <end position="404"/>
    </location>
</feature>
<dbReference type="Proteomes" id="UP000315730">
    <property type="component" value="Unassembled WGS sequence"/>
</dbReference>
<name>A0A4Y4D6Z0_KOCVA</name>
<evidence type="ECO:0000256" key="5">
    <source>
        <dbReference type="SAM" id="Phobius"/>
    </source>
</evidence>
<evidence type="ECO:0000256" key="3">
    <source>
        <dbReference type="ARBA" id="ARBA00022989"/>
    </source>
</evidence>
<dbReference type="PANTHER" id="PTHR23523">
    <property type="match status" value="1"/>
</dbReference>
<feature type="transmembrane region" description="Helical" evidence="5">
    <location>
        <begin position="91"/>
        <end position="110"/>
    </location>
</feature>
<reference evidence="7 8" key="1">
    <citation type="submission" date="2019-06" db="EMBL/GenBank/DDBJ databases">
        <title>Whole genome shotgun sequence of Kocuria varians NBRC 15358.</title>
        <authorList>
            <person name="Hosoyama A."/>
            <person name="Uohara A."/>
            <person name="Ohji S."/>
            <person name="Ichikawa N."/>
        </authorList>
    </citation>
    <scope>NUCLEOTIDE SEQUENCE [LARGE SCALE GENOMIC DNA]</scope>
    <source>
        <strain evidence="7 8">NBRC 15358</strain>
    </source>
</reference>
<dbReference type="GO" id="GO:0022857">
    <property type="term" value="F:transmembrane transporter activity"/>
    <property type="evidence" value="ECO:0007669"/>
    <property type="project" value="InterPro"/>
</dbReference>
<dbReference type="AlphaFoldDB" id="A0A4Y4D6Z0"/>
<dbReference type="SUPFAM" id="SSF103473">
    <property type="entry name" value="MFS general substrate transporter"/>
    <property type="match status" value="1"/>
</dbReference>
<dbReference type="InterPro" id="IPR052524">
    <property type="entry name" value="MFS_Cyanate_Porter"/>
</dbReference>
<feature type="transmembrane region" description="Helical" evidence="5">
    <location>
        <begin position="375"/>
        <end position="395"/>
    </location>
</feature>
<evidence type="ECO:0000313" key="7">
    <source>
        <dbReference type="EMBL" id="GEC98540.1"/>
    </source>
</evidence>
<keyword evidence="8" id="KW-1185">Reference proteome</keyword>
<dbReference type="OrthoDB" id="5317164at2"/>
<evidence type="ECO:0000259" key="6">
    <source>
        <dbReference type="PROSITE" id="PS50850"/>
    </source>
</evidence>
<accession>A0A4Y4D6Z0</accession>
<feature type="transmembrane region" description="Helical" evidence="5">
    <location>
        <begin position="67"/>
        <end position="85"/>
    </location>
</feature>
<feature type="transmembrane region" description="Helical" evidence="5">
    <location>
        <begin position="256"/>
        <end position="274"/>
    </location>
</feature>
<proteinExistence type="predicted"/>
<gene>
    <name evidence="7" type="ORF">KVA01_06950</name>
</gene>
<dbReference type="InterPro" id="IPR011701">
    <property type="entry name" value="MFS"/>
</dbReference>
<evidence type="ECO:0000313" key="8">
    <source>
        <dbReference type="Proteomes" id="UP000315730"/>
    </source>
</evidence>
<dbReference type="EMBL" id="BJNW01000004">
    <property type="protein sequence ID" value="GEC98540.1"/>
    <property type="molecule type" value="Genomic_DNA"/>
</dbReference>
<feature type="transmembrane region" description="Helical" evidence="5">
    <location>
        <begin position="345"/>
        <end position="369"/>
    </location>
</feature>
<dbReference type="Pfam" id="PF07690">
    <property type="entry name" value="MFS_1"/>
    <property type="match status" value="1"/>
</dbReference>
<keyword evidence="3 5" id="KW-1133">Transmembrane helix</keyword>
<dbReference type="InterPro" id="IPR020846">
    <property type="entry name" value="MFS_dom"/>
</dbReference>
<dbReference type="InterPro" id="IPR036259">
    <property type="entry name" value="MFS_trans_sf"/>
</dbReference>
<organism evidence="7 8">
    <name type="scientific">Kocuria varians</name>
    <name type="common">Micrococcus varians</name>
    <dbReference type="NCBI Taxonomy" id="1272"/>
    <lineage>
        <taxon>Bacteria</taxon>
        <taxon>Bacillati</taxon>
        <taxon>Actinomycetota</taxon>
        <taxon>Actinomycetes</taxon>
        <taxon>Micrococcales</taxon>
        <taxon>Micrococcaceae</taxon>
        <taxon>Kocuria</taxon>
    </lineage>
</organism>
<keyword evidence="2 5" id="KW-0812">Transmembrane</keyword>
<protein>
    <submittedName>
        <fullName evidence="7">Putative MFS transporter</fullName>
    </submittedName>
</protein>
<dbReference type="PROSITE" id="PS50850">
    <property type="entry name" value="MFS"/>
    <property type="match status" value="1"/>
</dbReference>
<feature type="transmembrane region" description="Helical" evidence="5">
    <location>
        <begin position="313"/>
        <end position="333"/>
    </location>
</feature>
<feature type="transmembrane region" description="Helical" evidence="5">
    <location>
        <begin position="157"/>
        <end position="178"/>
    </location>
</feature>